<evidence type="ECO:0000313" key="2">
    <source>
        <dbReference type="EMBL" id="GMH01899.1"/>
    </source>
</evidence>
<reference evidence="2" key="1">
    <citation type="submission" date="2023-05" db="EMBL/GenBank/DDBJ databases">
        <title>Nepenthes gracilis genome sequencing.</title>
        <authorList>
            <person name="Fukushima K."/>
        </authorList>
    </citation>
    <scope>NUCLEOTIDE SEQUENCE</scope>
    <source>
        <strain evidence="2">SING2019-196</strain>
    </source>
</reference>
<dbReference type="AlphaFoldDB" id="A0AAD3S029"/>
<comment type="caution">
    <text evidence="2">The sequence shown here is derived from an EMBL/GenBank/DDBJ whole genome shotgun (WGS) entry which is preliminary data.</text>
</comment>
<protein>
    <submittedName>
        <fullName evidence="2">Uncharacterized protein</fullName>
    </submittedName>
</protein>
<name>A0AAD3S029_NEPGR</name>
<dbReference type="EMBL" id="BSYO01000003">
    <property type="protein sequence ID" value="GMH01899.1"/>
    <property type="molecule type" value="Genomic_DNA"/>
</dbReference>
<keyword evidence="1" id="KW-0472">Membrane</keyword>
<evidence type="ECO:0000256" key="1">
    <source>
        <dbReference type="SAM" id="Phobius"/>
    </source>
</evidence>
<sequence length="147" mass="16599">MLSSFSELRFRASQRLRSIFSLPDLSKQQQLQNLALQLLISLGVVAGNESNRNLYVGLLPMSYAGGKGFRRCSLVVMLIVSVWVLNAGEAGAIRLFTERRGTGMKIIRSREDVFSNFFIGRRQFKYLNSTASYGKRRVPSCPDHLHN</sequence>
<evidence type="ECO:0000313" key="3">
    <source>
        <dbReference type="Proteomes" id="UP001279734"/>
    </source>
</evidence>
<feature type="transmembrane region" description="Helical" evidence="1">
    <location>
        <begin position="74"/>
        <end position="96"/>
    </location>
</feature>
<gene>
    <name evidence="2" type="ORF">Nepgr_003738</name>
</gene>
<keyword evidence="1" id="KW-1133">Transmembrane helix</keyword>
<accession>A0AAD3S029</accession>
<keyword evidence="1" id="KW-0812">Transmembrane</keyword>
<proteinExistence type="predicted"/>
<dbReference type="PANTHER" id="PTHR37184">
    <property type="entry name" value="CLAVATA3/ESR (CLE)-RELATED PROTEIN 27"/>
    <property type="match status" value="1"/>
</dbReference>
<keyword evidence="3" id="KW-1185">Reference proteome</keyword>
<dbReference type="PANTHER" id="PTHR37184:SF2">
    <property type="entry name" value="CLAVATA3_ESR (CLE)-RELATED PROTEIN 43"/>
    <property type="match status" value="1"/>
</dbReference>
<dbReference type="Proteomes" id="UP001279734">
    <property type="component" value="Unassembled WGS sequence"/>
</dbReference>
<organism evidence="2 3">
    <name type="scientific">Nepenthes gracilis</name>
    <name type="common">Slender pitcher plant</name>
    <dbReference type="NCBI Taxonomy" id="150966"/>
    <lineage>
        <taxon>Eukaryota</taxon>
        <taxon>Viridiplantae</taxon>
        <taxon>Streptophyta</taxon>
        <taxon>Embryophyta</taxon>
        <taxon>Tracheophyta</taxon>
        <taxon>Spermatophyta</taxon>
        <taxon>Magnoliopsida</taxon>
        <taxon>eudicotyledons</taxon>
        <taxon>Gunneridae</taxon>
        <taxon>Pentapetalae</taxon>
        <taxon>Caryophyllales</taxon>
        <taxon>Nepenthaceae</taxon>
        <taxon>Nepenthes</taxon>
    </lineage>
</organism>
<dbReference type="InterPro" id="IPR040274">
    <property type="entry name" value="CLE27/CLE43"/>
</dbReference>